<sequence>MGPLLGLGAVWATRRPKSLAQALKTIWAFKLEMEFIKCREKEGCGILFFFFYSFCSDSGEGVLRPLWGNKGKPPERNKMELAATGGATASREGC</sequence>
<evidence type="ECO:0000313" key="3">
    <source>
        <dbReference type="Proteomes" id="UP000288805"/>
    </source>
</evidence>
<dbReference type="Proteomes" id="UP000288805">
    <property type="component" value="Unassembled WGS sequence"/>
</dbReference>
<evidence type="ECO:0000256" key="1">
    <source>
        <dbReference type="SAM" id="MobiDB-lite"/>
    </source>
</evidence>
<dbReference type="AlphaFoldDB" id="A0A438CSD3"/>
<feature type="region of interest" description="Disordered" evidence="1">
    <location>
        <begin position="74"/>
        <end position="94"/>
    </location>
</feature>
<name>A0A438CSD3_VITVI</name>
<accession>A0A438CSD3</accession>
<dbReference type="EMBL" id="QGNW01002034">
    <property type="protein sequence ID" value="RVW26137.1"/>
    <property type="molecule type" value="Genomic_DNA"/>
</dbReference>
<protein>
    <submittedName>
        <fullName evidence="2">Uncharacterized protein</fullName>
    </submittedName>
</protein>
<organism evidence="2 3">
    <name type="scientific">Vitis vinifera</name>
    <name type="common">Grape</name>
    <dbReference type="NCBI Taxonomy" id="29760"/>
    <lineage>
        <taxon>Eukaryota</taxon>
        <taxon>Viridiplantae</taxon>
        <taxon>Streptophyta</taxon>
        <taxon>Embryophyta</taxon>
        <taxon>Tracheophyta</taxon>
        <taxon>Spermatophyta</taxon>
        <taxon>Magnoliopsida</taxon>
        <taxon>eudicotyledons</taxon>
        <taxon>Gunneridae</taxon>
        <taxon>Pentapetalae</taxon>
        <taxon>rosids</taxon>
        <taxon>Vitales</taxon>
        <taxon>Vitaceae</taxon>
        <taxon>Viteae</taxon>
        <taxon>Vitis</taxon>
    </lineage>
</organism>
<proteinExistence type="predicted"/>
<evidence type="ECO:0000313" key="2">
    <source>
        <dbReference type="EMBL" id="RVW26137.1"/>
    </source>
</evidence>
<gene>
    <name evidence="2" type="ORF">CK203_112195</name>
</gene>
<reference evidence="2 3" key="1">
    <citation type="journal article" date="2018" name="PLoS Genet.">
        <title>Population sequencing reveals clonal diversity and ancestral inbreeding in the grapevine cultivar Chardonnay.</title>
        <authorList>
            <person name="Roach M.J."/>
            <person name="Johnson D.L."/>
            <person name="Bohlmann J."/>
            <person name="van Vuuren H.J."/>
            <person name="Jones S.J."/>
            <person name="Pretorius I.S."/>
            <person name="Schmidt S.A."/>
            <person name="Borneman A.R."/>
        </authorList>
    </citation>
    <scope>NUCLEOTIDE SEQUENCE [LARGE SCALE GENOMIC DNA]</scope>
    <source>
        <strain evidence="3">cv. Chardonnay</strain>
        <tissue evidence="2">Leaf</tissue>
    </source>
</reference>
<comment type="caution">
    <text evidence="2">The sequence shown here is derived from an EMBL/GenBank/DDBJ whole genome shotgun (WGS) entry which is preliminary data.</text>
</comment>